<organism evidence="1 2">
    <name type="scientific">Gymnopus androsaceus JB14</name>
    <dbReference type="NCBI Taxonomy" id="1447944"/>
    <lineage>
        <taxon>Eukaryota</taxon>
        <taxon>Fungi</taxon>
        <taxon>Dikarya</taxon>
        <taxon>Basidiomycota</taxon>
        <taxon>Agaricomycotina</taxon>
        <taxon>Agaricomycetes</taxon>
        <taxon>Agaricomycetidae</taxon>
        <taxon>Agaricales</taxon>
        <taxon>Marasmiineae</taxon>
        <taxon>Omphalotaceae</taxon>
        <taxon>Gymnopus</taxon>
    </lineage>
</organism>
<proteinExistence type="predicted"/>
<keyword evidence="2" id="KW-1185">Reference proteome</keyword>
<dbReference type="EMBL" id="ML769565">
    <property type="protein sequence ID" value="KAE9393756.1"/>
    <property type="molecule type" value="Genomic_DNA"/>
</dbReference>
<gene>
    <name evidence="1" type="ORF">BT96DRAFT_212625</name>
</gene>
<evidence type="ECO:0000313" key="2">
    <source>
        <dbReference type="Proteomes" id="UP000799118"/>
    </source>
</evidence>
<protein>
    <submittedName>
        <fullName evidence="1">Uncharacterized protein</fullName>
    </submittedName>
</protein>
<dbReference type="Proteomes" id="UP000799118">
    <property type="component" value="Unassembled WGS sequence"/>
</dbReference>
<dbReference type="AlphaFoldDB" id="A0A6A4H7I1"/>
<reference evidence="1" key="1">
    <citation type="journal article" date="2019" name="Environ. Microbiol.">
        <title>Fungal ecological strategies reflected in gene transcription - a case study of two litter decomposers.</title>
        <authorList>
            <person name="Barbi F."/>
            <person name="Kohler A."/>
            <person name="Barry K."/>
            <person name="Baskaran P."/>
            <person name="Daum C."/>
            <person name="Fauchery L."/>
            <person name="Ihrmark K."/>
            <person name="Kuo A."/>
            <person name="LaButti K."/>
            <person name="Lipzen A."/>
            <person name="Morin E."/>
            <person name="Grigoriev I.V."/>
            <person name="Henrissat B."/>
            <person name="Lindahl B."/>
            <person name="Martin F."/>
        </authorList>
    </citation>
    <scope>NUCLEOTIDE SEQUENCE</scope>
    <source>
        <strain evidence="1">JB14</strain>
    </source>
</reference>
<sequence length="116" mass="13315">MSSKSKVMFKATLNVSTPFVLLSPNPYPRSRTCHLFLLPFSTSVSASALAMPSCTLHNDVLQPELDLVSHFRHRHRHRHRHSTLPIPVFCIRVCTCNRRLKFNEDADEDEDEHSCT</sequence>
<name>A0A6A4H7I1_9AGAR</name>
<accession>A0A6A4H7I1</accession>
<evidence type="ECO:0000313" key="1">
    <source>
        <dbReference type="EMBL" id="KAE9393756.1"/>
    </source>
</evidence>